<dbReference type="Gene3D" id="3.60.21.10">
    <property type="match status" value="1"/>
</dbReference>
<dbReference type="InterPro" id="IPR004843">
    <property type="entry name" value="Calcineurin-like_PHP"/>
</dbReference>
<dbReference type="Proteomes" id="UP000282759">
    <property type="component" value="Unassembled WGS sequence"/>
</dbReference>
<dbReference type="PANTHER" id="PTHR43143">
    <property type="entry name" value="METALLOPHOSPHOESTERASE, CALCINEURIN SUPERFAMILY"/>
    <property type="match status" value="1"/>
</dbReference>
<proteinExistence type="predicted"/>
<evidence type="ECO:0000259" key="1">
    <source>
        <dbReference type="Pfam" id="PF00149"/>
    </source>
</evidence>
<evidence type="ECO:0000313" key="2">
    <source>
        <dbReference type="EMBL" id="RVT99867.1"/>
    </source>
</evidence>
<feature type="domain" description="Calcineurin-like phosphoesterase" evidence="1">
    <location>
        <begin position="44"/>
        <end position="223"/>
    </location>
</feature>
<dbReference type="EMBL" id="SACK01000007">
    <property type="protein sequence ID" value="RVT99867.1"/>
    <property type="molecule type" value="Genomic_DNA"/>
</dbReference>
<organism evidence="2 3">
    <name type="scientific">Mucilaginibacter limnophilus</name>
    <dbReference type="NCBI Taxonomy" id="1932778"/>
    <lineage>
        <taxon>Bacteria</taxon>
        <taxon>Pseudomonadati</taxon>
        <taxon>Bacteroidota</taxon>
        <taxon>Sphingobacteriia</taxon>
        <taxon>Sphingobacteriales</taxon>
        <taxon>Sphingobacteriaceae</taxon>
        <taxon>Mucilaginibacter</taxon>
    </lineage>
</organism>
<sequence length="281" mass="31713">MASRRNFIKNGITGMAAISLLPAVNTFAGEDNRYNRMFNAKPKLRFALASDGHYGQPGTDYKNFHADMVRWLNEDHAKNHFDFVIINGDLVHDQPELLPELKANCLDKLKAPYYTIPGNHDFADATLWEKIFGYKDNYVVDKGEVGLILANTADTKGKYICPDVSFIAESLDKFSSKEIVFVILHIPPVIWLKGEAFVDCPEVMRLLEKAPNVKALFHGHEHSLDSMRRSAKLPHFFDSHIGGSWGTGYKGYRVVEVSDDNKIYTYQVNASKNPVLNSTMI</sequence>
<protein>
    <submittedName>
        <fullName evidence="2">Metallophosphoesterase</fullName>
    </submittedName>
</protein>
<gene>
    <name evidence="2" type="ORF">EOD41_15615</name>
</gene>
<dbReference type="RefSeq" id="WP_127706600.1">
    <property type="nucleotide sequence ID" value="NZ_SACK01000007.1"/>
</dbReference>
<name>A0A437MQG6_9SPHI</name>
<evidence type="ECO:0000313" key="3">
    <source>
        <dbReference type="Proteomes" id="UP000282759"/>
    </source>
</evidence>
<dbReference type="OrthoDB" id="9816081at2"/>
<dbReference type="GO" id="GO:0016787">
    <property type="term" value="F:hydrolase activity"/>
    <property type="evidence" value="ECO:0007669"/>
    <property type="project" value="InterPro"/>
</dbReference>
<dbReference type="SUPFAM" id="SSF56300">
    <property type="entry name" value="Metallo-dependent phosphatases"/>
    <property type="match status" value="1"/>
</dbReference>
<comment type="caution">
    <text evidence="2">The sequence shown here is derived from an EMBL/GenBank/DDBJ whole genome shotgun (WGS) entry which is preliminary data.</text>
</comment>
<dbReference type="PANTHER" id="PTHR43143:SF1">
    <property type="entry name" value="SERINE_THREONINE-PROTEIN PHOSPHATASE CPPED1"/>
    <property type="match status" value="1"/>
</dbReference>
<keyword evidence="3" id="KW-1185">Reference proteome</keyword>
<dbReference type="InterPro" id="IPR029052">
    <property type="entry name" value="Metallo-depent_PP-like"/>
</dbReference>
<dbReference type="AlphaFoldDB" id="A0A437MQG6"/>
<reference evidence="2 3" key="1">
    <citation type="submission" date="2019-01" db="EMBL/GenBank/DDBJ databases">
        <authorList>
            <person name="Chen W.-M."/>
        </authorList>
    </citation>
    <scope>NUCLEOTIDE SEQUENCE [LARGE SCALE GENOMIC DNA]</scope>
    <source>
        <strain evidence="2 3">YBJ-36</strain>
    </source>
</reference>
<dbReference type="Pfam" id="PF00149">
    <property type="entry name" value="Metallophos"/>
    <property type="match status" value="1"/>
</dbReference>
<dbReference type="InterPro" id="IPR051918">
    <property type="entry name" value="STPP_CPPED1"/>
</dbReference>
<accession>A0A437MQG6</accession>